<keyword evidence="1" id="KW-0472">Membrane</keyword>
<dbReference type="AlphaFoldDB" id="A0AAU7N067"/>
<dbReference type="KEGG" id="fld:ABNE31_02915"/>
<gene>
    <name evidence="2" type="ORF">ABNE31_02915</name>
</gene>
<feature type="transmembrane region" description="Helical" evidence="1">
    <location>
        <begin position="117"/>
        <end position="134"/>
    </location>
</feature>
<feature type="transmembrane region" description="Helical" evidence="1">
    <location>
        <begin position="80"/>
        <end position="97"/>
    </location>
</feature>
<protein>
    <submittedName>
        <fullName evidence="2">DUF6369 family protein</fullName>
    </submittedName>
</protein>
<sequence length="416" mass="48093">MIPNFIFVILTICYLLLGVLFWQTKGLKWFFGVSLLIPFTPALTILHTRYQVTVYYFFVAIPLLLYILLILKQNRISKNLFWALLVLPVFFIVYTGLGYVFNSSSTSAIDLLKDAKPILGLAIGLLFLDIMKGNQYSWDSKLAKKLLFINFFATVFYFLMVNFTPIVTILTNDPFYMAQESRYLSLGTFYAIFFLLGKMASDSKINGWQFVFIFGPIFLSGNRTLLLVTVLLFLLNMVMSLANPKAFLRKAGFLFVGLLAIIIGVLSLNEALKARVSTLLNAQVLLTELKEKRFSPFFLKLDSFEWYNYLIGKGAGETFFIPWFEYRKNIEDYNIYMDNIYLTLYVKYGLVMLVPLLVLLYFINKTETNKRFKVLTICYFLVMGLTTSFMYQTSFLFILILLAGFKTTLQQKEAFN</sequence>
<feature type="transmembrane region" description="Helical" evidence="1">
    <location>
        <begin position="247"/>
        <end position="268"/>
    </location>
</feature>
<organism evidence="2">
    <name type="scientific">Flagellimonas sp. MMG031</name>
    <dbReference type="NCBI Taxonomy" id="3158549"/>
    <lineage>
        <taxon>Bacteria</taxon>
        <taxon>Pseudomonadati</taxon>
        <taxon>Bacteroidota</taxon>
        <taxon>Flavobacteriia</taxon>
        <taxon>Flavobacteriales</taxon>
        <taxon>Flavobacteriaceae</taxon>
        <taxon>Flagellimonas</taxon>
    </lineage>
</organism>
<proteinExistence type="predicted"/>
<dbReference type="Pfam" id="PF19896">
    <property type="entry name" value="DUF6369"/>
    <property type="match status" value="1"/>
</dbReference>
<evidence type="ECO:0000256" key="1">
    <source>
        <dbReference type="SAM" id="Phobius"/>
    </source>
</evidence>
<accession>A0AAU7N067</accession>
<feature type="transmembrane region" description="Helical" evidence="1">
    <location>
        <begin position="344"/>
        <end position="363"/>
    </location>
</feature>
<dbReference type="InterPro" id="IPR045949">
    <property type="entry name" value="DUF6369"/>
</dbReference>
<name>A0AAU7N067_9FLAO</name>
<reference evidence="2" key="1">
    <citation type="submission" date="2024-05" db="EMBL/GenBank/DDBJ databases">
        <title>Draft Genome Sequences of Flagellimonas sp. MMG031 and Marinobacter sp. MMG032 Isolated from the dinoflagellate Symbiodinium pilosum.</title>
        <authorList>
            <person name="Shikuma N.J."/>
            <person name="Farrell M.V."/>
        </authorList>
    </citation>
    <scope>NUCLEOTIDE SEQUENCE</scope>
    <source>
        <strain evidence="2">MMG031</strain>
    </source>
</reference>
<feature type="transmembrane region" description="Helical" evidence="1">
    <location>
        <begin position="212"/>
        <end position="235"/>
    </location>
</feature>
<feature type="transmembrane region" description="Helical" evidence="1">
    <location>
        <begin position="146"/>
        <end position="171"/>
    </location>
</feature>
<feature type="transmembrane region" description="Helical" evidence="1">
    <location>
        <begin position="29"/>
        <end position="48"/>
    </location>
</feature>
<feature type="transmembrane region" description="Helical" evidence="1">
    <location>
        <begin position="6"/>
        <end position="22"/>
    </location>
</feature>
<keyword evidence="1" id="KW-0812">Transmembrane</keyword>
<feature type="transmembrane region" description="Helical" evidence="1">
    <location>
        <begin position="183"/>
        <end position="200"/>
    </location>
</feature>
<feature type="transmembrane region" description="Helical" evidence="1">
    <location>
        <begin position="375"/>
        <end position="405"/>
    </location>
</feature>
<dbReference type="EMBL" id="CP157804">
    <property type="protein sequence ID" value="XBQ23877.1"/>
    <property type="molecule type" value="Genomic_DNA"/>
</dbReference>
<feature type="transmembrane region" description="Helical" evidence="1">
    <location>
        <begin position="54"/>
        <end position="71"/>
    </location>
</feature>
<evidence type="ECO:0000313" key="2">
    <source>
        <dbReference type="EMBL" id="XBQ23877.1"/>
    </source>
</evidence>
<dbReference type="RefSeq" id="WP_349352312.1">
    <property type="nucleotide sequence ID" value="NZ_CP157804.1"/>
</dbReference>
<keyword evidence="1" id="KW-1133">Transmembrane helix</keyword>